<feature type="signal peptide" evidence="6">
    <location>
        <begin position="1"/>
        <end position="21"/>
    </location>
</feature>
<evidence type="ECO:0000256" key="5">
    <source>
        <dbReference type="ARBA" id="ARBA00023180"/>
    </source>
</evidence>
<dbReference type="EMBL" id="JADBJN010000004">
    <property type="protein sequence ID" value="KAG5666794.1"/>
    <property type="molecule type" value="Genomic_DNA"/>
</dbReference>
<evidence type="ECO:0000313" key="8">
    <source>
        <dbReference type="EMBL" id="KAG5666794.1"/>
    </source>
</evidence>
<keyword evidence="2 6" id="KW-0732">Signal</keyword>
<dbReference type="AlphaFoldDB" id="A0A9J6BAT3"/>
<evidence type="ECO:0000259" key="7">
    <source>
        <dbReference type="PROSITE" id="PS50940"/>
    </source>
</evidence>
<evidence type="ECO:0000256" key="6">
    <source>
        <dbReference type="SAM" id="SignalP"/>
    </source>
</evidence>
<dbReference type="Proteomes" id="UP001107558">
    <property type="component" value="Chromosome 4"/>
</dbReference>
<evidence type="ECO:0000256" key="1">
    <source>
        <dbReference type="ARBA" id="ARBA00022669"/>
    </source>
</evidence>
<organism evidence="8 9">
    <name type="scientific">Polypedilum vanderplanki</name>
    <name type="common">Sleeping chironomid midge</name>
    <dbReference type="NCBI Taxonomy" id="319348"/>
    <lineage>
        <taxon>Eukaryota</taxon>
        <taxon>Metazoa</taxon>
        <taxon>Ecdysozoa</taxon>
        <taxon>Arthropoda</taxon>
        <taxon>Hexapoda</taxon>
        <taxon>Insecta</taxon>
        <taxon>Pterygota</taxon>
        <taxon>Neoptera</taxon>
        <taxon>Endopterygota</taxon>
        <taxon>Diptera</taxon>
        <taxon>Nematocera</taxon>
        <taxon>Chironomoidea</taxon>
        <taxon>Chironomidae</taxon>
        <taxon>Chironominae</taxon>
        <taxon>Polypedilum</taxon>
        <taxon>Polypedilum</taxon>
    </lineage>
</organism>
<evidence type="ECO:0000256" key="4">
    <source>
        <dbReference type="ARBA" id="ARBA00023157"/>
    </source>
</evidence>
<dbReference type="PANTHER" id="PTHR23301:SF0">
    <property type="entry name" value="CHITIN-BINDING TYPE-2 DOMAIN-CONTAINING PROTEIN-RELATED"/>
    <property type="match status" value="1"/>
</dbReference>
<keyword evidence="3" id="KW-0677">Repeat</keyword>
<dbReference type="InterPro" id="IPR036508">
    <property type="entry name" value="Chitin-bd_dom_sf"/>
</dbReference>
<dbReference type="SUPFAM" id="SSF57625">
    <property type="entry name" value="Invertebrate chitin-binding proteins"/>
    <property type="match status" value="4"/>
</dbReference>
<dbReference type="SMART" id="SM00494">
    <property type="entry name" value="ChtBD2"/>
    <property type="match status" value="4"/>
</dbReference>
<feature type="chain" id="PRO_5039929597" description="Chitin-binding type-2 domain-containing protein" evidence="6">
    <location>
        <begin position="22"/>
        <end position="308"/>
    </location>
</feature>
<keyword evidence="1" id="KW-0147">Chitin-binding</keyword>
<dbReference type="PROSITE" id="PS50940">
    <property type="entry name" value="CHIT_BIND_II"/>
    <property type="match status" value="4"/>
</dbReference>
<evidence type="ECO:0000313" key="9">
    <source>
        <dbReference type="Proteomes" id="UP001107558"/>
    </source>
</evidence>
<name>A0A9J6BAT3_POLVA</name>
<gene>
    <name evidence="8" type="ORF">PVAND_014804</name>
</gene>
<reference evidence="8" key="1">
    <citation type="submission" date="2021-03" db="EMBL/GenBank/DDBJ databases">
        <title>Chromosome level genome of the anhydrobiotic midge Polypedilum vanderplanki.</title>
        <authorList>
            <person name="Yoshida Y."/>
            <person name="Kikawada T."/>
            <person name="Gusev O."/>
        </authorList>
    </citation>
    <scope>NUCLEOTIDE SEQUENCE</scope>
    <source>
        <strain evidence="8">NIAS01</strain>
        <tissue evidence="8">Whole body or cell culture</tissue>
    </source>
</reference>
<keyword evidence="9" id="KW-1185">Reference proteome</keyword>
<evidence type="ECO:0000256" key="2">
    <source>
        <dbReference type="ARBA" id="ARBA00022729"/>
    </source>
</evidence>
<accession>A0A9J6BAT3</accession>
<proteinExistence type="predicted"/>
<keyword evidence="5" id="KW-0325">Glycoprotein</keyword>
<dbReference type="Gene3D" id="2.170.140.10">
    <property type="entry name" value="Chitin binding domain"/>
    <property type="match status" value="4"/>
</dbReference>
<dbReference type="PANTHER" id="PTHR23301">
    <property type="entry name" value="CHITIN BINDING PERITROPHIN-A"/>
    <property type="match status" value="1"/>
</dbReference>
<feature type="domain" description="Chitin-binding type-2" evidence="7">
    <location>
        <begin position="87"/>
        <end position="143"/>
    </location>
</feature>
<feature type="domain" description="Chitin-binding type-2" evidence="7">
    <location>
        <begin position="24"/>
        <end position="83"/>
    </location>
</feature>
<dbReference type="InterPro" id="IPR002557">
    <property type="entry name" value="Chitin-bd_dom"/>
</dbReference>
<sequence length="308" mass="34357">MFNQIFIISSILLLTVYGALNDDLFNCNGHPDVPFYARNRRGCAWFFTCNPGLPGIEGRCPNPFVFNHQQQICDYKENVDCVDADPITECPEKGFALISHPDACSKFVVCLDGKQQDRDCSPGLHFSSLEGKCVDPFFAQCTIDEAFCAANKQFEVNGRIPSTRNCNSYYMCNEKGVVPHNCGPNLHFNAENGYCDTIDNANCDVSTNLPDLEGIPENFDNLCIDKVDGSSNSFPDSCDFWYLCANGKAYINRCGTDAIFDINELRCVAKAVEGSKCATEIVEETSPERQRVSNRIFQFLENAKLNQV</sequence>
<keyword evidence="4" id="KW-1015">Disulfide bond</keyword>
<dbReference type="GO" id="GO:0005576">
    <property type="term" value="C:extracellular region"/>
    <property type="evidence" value="ECO:0007669"/>
    <property type="project" value="InterPro"/>
</dbReference>
<comment type="caution">
    <text evidence="8">The sequence shown here is derived from an EMBL/GenBank/DDBJ whole genome shotgun (WGS) entry which is preliminary data.</text>
</comment>
<dbReference type="GO" id="GO:0008061">
    <property type="term" value="F:chitin binding"/>
    <property type="evidence" value="ECO:0007669"/>
    <property type="project" value="UniProtKB-KW"/>
</dbReference>
<dbReference type="InterPro" id="IPR051940">
    <property type="entry name" value="Chitin_bind-dev_reg"/>
</dbReference>
<dbReference type="OrthoDB" id="6020543at2759"/>
<feature type="domain" description="Chitin-binding type-2" evidence="7">
    <location>
        <begin position="145"/>
        <end position="205"/>
    </location>
</feature>
<dbReference type="Pfam" id="PF01607">
    <property type="entry name" value="CBM_14"/>
    <property type="match status" value="4"/>
</dbReference>
<feature type="domain" description="Chitin-binding type-2" evidence="7">
    <location>
        <begin position="220"/>
        <end position="279"/>
    </location>
</feature>
<evidence type="ECO:0000256" key="3">
    <source>
        <dbReference type="ARBA" id="ARBA00022737"/>
    </source>
</evidence>
<protein>
    <recommendedName>
        <fullName evidence="7">Chitin-binding type-2 domain-containing protein</fullName>
    </recommendedName>
</protein>